<sequence>MIEGLFQQGAFHLHSGEPSDWKIDCDALTDNDIRTLAKLIHKSTIFGYVEWVSGGGERLGKAMLKWRNVYSPTLLIVDDVLTTGESMEKQRASRKDTIGAVIFARGVCPAWVKPLFSMEVG</sequence>
<gene>
    <name evidence="1" type="ORF">LCGC14_2556050</name>
</gene>
<evidence type="ECO:0008006" key="2">
    <source>
        <dbReference type="Google" id="ProtNLM"/>
    </source>
</evidence>
<proteinExistence type="predicted"/>
<organism evidence="1">
    <name type="scientific">marine sediment metagenome</name>
    <dbReference type="NCBI Taxonomy" id="412755"/>
    <lineage>
        <taxon>unclassified sequences</taxon>
        <taxon>metagenomes</taxon>
        <taxon>ecological metagenomes</taxon>
    </lineage>
</organism>
<reference evidence="1" key="1">
    <citation type="journal article" date="2015" name="Nature">
        <title>Complex archaea that bridge the gap between prokaryotes and eukaryotes.</title>
        <authorList>
            <person name="Spang A."/>
            <person name="Saw J.H."/>
            <person name="Jorgensen S.L."/>
            <person name="Zaremba-Niedzwiedzka K."/>
            <person name="Martijn J."/>
            <person name="Lind A.E."/>
            <person name="van Eijk R."/>
            <person name="Schleper C."/>
            <person name="Guy L."/>
            <person name="Ettema T.J."/>
        </authorList>
    </citation>
    <scope>NUCLEOTIDE SEQUENCE</scope>
</reference>
<comment type="caution">
    <text evidence="1">The sequence shown here is derived from an EMBL/GenBank/DDBJ whole genome shotgun (WGS) entry which is preliminary data.</text>
</comment>
<protein>
    <recommendedName>
        <fullName evidence="2">Phosphoribosyltransferase domain-containing protein</fullName>
    </recommendedName>
</protein>
<accession>A0A0F9AM02</accession>
<evidence type="ECO:0000313" key="1">
    <source>
        <dbReference type="EMBL" id="KKL10415.1"/>
    </source>
</evidence>
<dbReference type="AlphaFoldDB" id="A0A0F9AM02"/>
<name>A0A0F9AM02_9ZZZZ</name>
<dbReference type="EMBL" id="LAZR01042071">
    <property type="protein sequence ID" value="KKL10415.1"/>
    <property type="molecule type" value="Genomic_DNA"/>
</dbReference>